<reference evidence="2" key="1">
    <citation type="submission" date="2022-11" db="UniProtKB">
        <authorList>
            <consortium name="WormBaseParasite"/>
        </authorList>
    </citation>
    <scope>IDENTIFICATION</scope>
</reference>
<dbReference type="Proteomes" id="UP000887565">
    <property type="component" value="Unplaced"/>
</dbReference>
<evidence type="ECO:0000313" key="2">
    <source>
        <dbReference type="WBParaSite" id="nRc.2.0.1.t37552-RA"/>
    </source>
</evidence>
<sequence>MNKERRKLLAYGLSVNHSSLCYWNLQCQNLTSRLENNCWIKFVWGSQNSKLA</sequence>
<accession>A0A915KFQ1</accession>
<organism evidence="1 2">
    <name type="scientific">Romanomermis culicivorax</name>
    <name type="common">Nematode worm</name>
    <dbReference type="NCBI Taxonomy" id="13658"/>
    <lineage>
        <taxon>Eukaryota</taxon>
        <taxon>Metazoa</taxon>
        <taxon>Ecdysozoa</taxon>
        <taxon>Nematoda</taxon>
        <taxon>Enoplea</taxon>
        <taxon>Dorylaimia</taxon>
        <taxon>Mermithida</taxon>
        <taxon>Mermithoidea</taxon>
        <taxon>Mermithidae</taxon>
        <taxon>Romanomermis</taxon>
    </lineage>
</organism>
<proteinExistence type="predicted"/>
<dbReference type="AlphaFoldDB" id="A0A915KFQ1"/>
<protein>
    <submittedName>
        <fullName evidence="2">Uncharacterized protein</fullName>
    </submittedName>
</protein>
<name>A0A915KFQ1_ROMCU</name>
<keyword evidence="1" id="KW-1185">Reference proteome</keyword>
<evidence type="ECO:0000313" key="1">
    <source>
        <dbReference type="Proteomes" id="UP000887565"/>
    </source>
</evidence>
<dbReference type="WBParaSite" id="nRc.2.0.1.t37552-RA">
    <property type="protein sequence ID" value="nRc.2.0.1.t37552-RA"/>
    <property type="gene ID" value="nRc.2.0.1.g37552"/>
</dbReference>